<feature type="transmembrane region" description="Helical" evidence="7">
    <location>
        <begin position="451"/>
        <end position="472"/>
    </location>
</feature>
<dbReference type="InterPro" id="IPR036259">
    <property type="entry name" value="MFS_trans_sf"/>
</dbReference>
<protein>
    <recommendedName>
        <fullName evidence="8">Major facilitator superfamily (MFS) profile domain-containing protein</fullName>
    </recommendedName>
</protein>
<organism evidence="9 10">
    <name type="scientific">Exophiala aquamarina CBS 119918</name>
    <dbReference type="NCBI Taxonomy" id="1182545"/>
    <lineage>
        <taxon>Eukaryota</taxon>
        <taxon>Fungi</taxon>
        <taxon>Dikarya</taxon>
        <taxon>Ascomycota</taxon>
        <taxon>Pezizomycotina</taxon>
        <taxon>Eurotiomycetes</taxon>
        <taxon>Chaetothyriomycetidae</taxon>
        <taxon>Chaetothyriales</taxon>
        <taxon>Herpotrichiellaceae</taxon>
        <taxon>Exophiala</taxon>
    </lineage>
</organism>
<dbReference type="Proteomes" id="UP000027920">
    <property type="component" value="Unassembled WGS sequence"/>
</dbReference>
<dbReference type="RefSeq" id="XP_013256710.1">
    <property type="nucleotide sequence ID" value="XM_013401256.1"/>
</dbReference>
<evidence type="ECO:0000313" key="10">
    <source>
        <dbReference type="Proteomes" id="UP000027920"/>
    </source>
</evidence>
<dbReference type="PROSITE" id="PS50850">
    <property type="entry name" value="MFS"/>
    <property type="match status" value="1"/>
</dbReference>
<evidence type="ECO:0000256" key="2">
    <source>
        <dbReference type="ARBA" id="ARBA00022448"/>
    </source>
</evidence>
<dbReference type="GeneID" id="25284823"/>
<comment type="subcellular location">
    <subcellularLocation>
        <location evidence="1">Membrane</location>
        <topology evidence="1">Multi-pass membrane protein</topology>
    </subcellularLocation>
</comment>
<dbReference type="InterPro" id="IPR020846">
    <property type="entry name" value="MFS_dom"/>
</dbReference>
<feature type="transmembrane region" description="Helical" evidence="7">
    <location>
        <begin position="387"/>
        <end position="404"/>
    </location>
</feature>
<dbReference type="SUPFAM" id="SSF103473">
    <property type="entry name" value="MFS general substrate transporter"/>
    <property type="match status" value="1"/>
</dbReference>
<dbReference type="Gene3D" id="1.20.1720.10">
    <property type="entry name" value="Multidrug resistance protein D"/>
    <property type="match status" value="1"/>
</dbReference>
<keyword evidence="5 7" id="KW-0472">Membrane</keyword>
<dbReference type="PANTHER" id="PTHR23501:SF177">
    <property type="entry name" value="MAJOR FACILITATOR SUPERFAMILY (MFS) PROFILE DOMAIN-CONTAINING PROTEIN-RELATED"/>
    <property type="match status" value="1"/>
</dbReference>
<feature type="transmembrane region" description="Helical" evidence="7">
    <location>
        <begin position="181"/>
        <end position="202"/>
    </location>
</feature>
<reference evidence="9 10" key="1">
    <citation type="submission" date="2013-03" db="EMBL/GenBank/DDBJ databases">
        <title>The Genome Sequence of Exophiala aquamarina CBS 119918.</title>
        <authorList>
            <consortium name="The Broad Institute Genomics Platform"/>
            <person name="Cuomo C."/>
            <person name="de Hoog S."/>
            <person name="Gorbushina A."/>
            <person name="Walker B."/>
            <person name="Young S.K."/>
            <person name="Zeng Q."/>
            <person name="Gargeya S."/>
            <person name="Fitzgerald M."/>
            <person name="Haas B."/>
            <person name="Abouelleil A."/>
            <person name="Allen A.W."/>
            <person name="Alvarado L."/>
            <person name="Arachchi H.M."/>
            <person name="Berlin A.M."/>
            <person name="Chapman S.B."/>
            <person name="Gainer-Dewar J."/>
            <person name="Goldberg J."/>
            <person name="Griggs A."/>
            <person name="Gujja S."/>
            <person name="Hansen M."/>
            <person name="Howarth C."/>
            <person name="Imamovic A."/>
            <person name="Ireland A."/>
            <person name="Larimer J."/>
            <person name="McCowan C."/>
            <person name="Murphy C."/>
            <person name="Pearson M."/>
            <person name="Poon T.W."/>
            <person name="Priest M."/>
            <person name="Roberts A."/>
            <person name="Saif S."/>
            <person name="Shea T."/>
            <person name="Sisk P."/>
            <person name="Sykes S."/>
            <person name="Wortman J."/>
            <person name="Nusbaum C."/>
            <person name="Birren B."/>
        </authorList>
    </citation>
    <scope>NUCLEOTIDE SEQUENCE [LARGE SCALE GENOMIC DNA]</scope>
    <source>
        <strain evidence="9 10">CBS 119918</strain>
    </source>
</reference>
<dbReference type="OrthoDB" id="10021397at2759"/>
<dbReference type="HOGENOM" id="CLU_000960_22_1_1"/>
<feature type="transmembrane region" description="Helical" evidence="7">
    <location>
        <begin position="416"/>
        <end position="439"/>
    </location>
</feature>
<dbReference type="CDD" id="cd17502">
    <property type="entry name" value="MFS_Azr1_MDR_like"/>
    <property type="match status" value="1"/>
</dbReference>
<feature type="transmembrane region" description="Helical" evidence="7">
    <location>
        <begin position="251"/>
        <end position="270"/>
    </location>
</feature>
<dbReference type="EMBL" id="AMGV01000011">
    <property type="protein sequence ID" value="KEF54120.1"/>
    <property type="molecule type" value="Genomic_DNA"/>
</dbReference>
<comment type="caution">
    <text evidence="9">The sequence shown here is derived from an EMBL/GenBank/DDBJ whole genome shotgun (WGS) entry which is preliminary data.</text>
</comment>
<feature type="domain" description="Major facilitator superfamily (MFS) profile" evidence="8">
    <location>
        <begin position="58"/>
        <end position="558"/>
    </location>
</feature>
<feature type="transmembrane region" description="Helical" evidence="7">
    <location>
        <begin position="93"/>
        <end position="111"/>
    </location>
</feature>
<dbReference type="VEuPathDB" id="FungiDB:A1O9_09915"/>
<feature type="transmembrane region" description="Helical" evidence="7">
    <location>
        <begin position="208"/>
        <end position="231"/>
    </location>
</feature>
<evidence type="ECO:0000256" key="3">
    <source>
        <dbReference type="ARBA" id="ARBA00022692"/>
    </source>
</evidence>
<dbReference type="PANTHER" id="PTHR23501">
    <property type="entry name" value="MAJOR FACILITATOR SUPERFAMILY"/>
    <property type="match status" value="1"/>
</dbReference>
<sequence>MANPDLTPEKGLESDNSSQNSKLVEIAVKEAPNEDATAKEYLGDPESKYPSGFRFTMVIAALVLTTFLVALDNTIIATAIPKITDEFQGIDKVSWYGSAFFMTFGGFQSTWGKFFKYFPLKTYYIVAIAIFEIGSLVCAVAKGPDTFIVGRAIAGFGGAGMATGAFTVIGFGAEPKKRPQLLAIMGATWGVSVVLGPLLGGVFTDKVSWRWCFYINLPIGGVVATVLLLFFQTPPDAKPAPASWKEKFLQLDLVGAVLVMGLIVCFNLALQYGGQTRPWKSSVVIGLLVGAVLLGVVCFIWEIYQDERAMIVPRLFRLASVGLGSIYQFFLAGSYFTILYYLPIYFQSVFNASPIGSGVRNLPLIITLTIAAILQGPLLVKLGYPTPILLGGAAIAAAGSALFYTMDINTSTGKWIGYQIISGAAIGGTFQTTMGMVQVNAKPEDISSSSAIMLFFQTIGGSLCLSAAQAAFNNRLLNKLATTAPGIDPATVLLVGATEIRSAFDSSEISAVVEAYMSGLKSVFAITIGAFGVCCVLSLCMGWKKLDAVDSKKVKGGP</sequence>
<feature type="transmembrane region" description="Helical" evidence="7">
    <location>
        <begin position="123"/>
        <end position="142"/>
    </location>
</feature>
<feature type="transmembrane region" description="Helical" evidence="7">
    <location>
        <begin position="148"/>
        <end position="169"/>
    </location>
</feature>
<keyword evidence="2" id="KW-0813">Transport</keyword>
<evidence type="ECO:0000256" key="4">
    <source>
        <dbReference type="ARBA" id="ARBA00022989"/>
    </source>
</evidence>
<dbReference type="FunFam" id="1.20.1720.10:FF:000012">
    <property type="entry name" value="MFS toxin efflux pump (AflT)"/>
    <property type="match status" value="1"/>
</dbReference>
<keyword evidence="3 7" id="KW-0812">Transmembrane</keyword>
<keyword evidence="4 7" id="KW-1133">Transmembrane helix</keyword>
<feature type="transmembrane region" description="Helical" evidence="7">
    <location>
        <begin position="523"/>
        <end position="543"/>
    </location>
</feature>
<feature type="transmembrane region" description="Helical" evidence="7">
    <location>
        <begin position="316"/>
        <end position="342"/>
    </location>
</feature>
<evidence type="ECO:0000256" key="6">
    <source>
        <dbReference type="SAM" id="MobiDB-lite"/>
    </source>
</evidence>
<accession>A0A072PEV6</accession>
<evidence type="ECO:0000256" key="1">
    <source>
        <dbReference type="ARBA" id="ARBA00004141"/>
    </source>
</evidence>
<dbReference type="Pfam" id="PF07690">
    <property type="entry name" value="MFS_1"/>
    <property type="match status" value="1"/>
</dbReference>
<evidence type="ECO:0000256" key="5">
    <source>
        <dbReference type="ARBA" id="ARBA00023136"/>
    </source>
</evidence>
<name>A0A072PEV6_9EURO</name>
<dbReference type="GO" id="GO:0022857">
    <property type="term" value="F:transmembrane transporter activity"/>
    <property type="evidence" value="ECO:0007669"/>
    <property type="project" value="InterPro"/>
</dbReference>
<gene>
    <name evidence="9" type="ORF">A1O9_09915</name>
</gene>
<dbReference type="AlphaFoldDB" id="A0A072PEV6"/>
<feature type="region of interest" description="Disordered" evidence="6">
    <location>
        <begin position="1"/>
        <end position="20"/>
    </location>
</feature>
<dbReference type="InterPro" id="IPR011701">
    <property type="entry name" value="MFS"/>
</dbReference>
<evidence type="ECO:0000313" key="9">
    <source>
        <dbReference type="EMBL" id="KEF54120.1"/>
    </source>
</evidence>
<dbReference type="Gene3D" id="1.20.1250.20">
    <property type="entry name" value="MFS general substrate transporter like domains"/>
    <property type="match status" value="1"/>
</dbReference>
<evidence type="ECO:0000256" key="7">
    <source>
        <dbReference type="SAM" id="Phobius"/>
    </source>
</evidence>
<feature type="transmembrane region" description="Helical" evidence="7">
    <location>
        <begin position="362"/>
        <end position="380"/>
    </location>
</feature>
<dbReference type="GO" id="GO:0005886">
    <property type="term" value="C:plasma membrane"/>
    <property type="evidence" value="ECO:0007669"/>
    <property type="project" value="TreeGrafter"/>
</dbReference>
<keyword evidence="10" id="KW-1185">Reference proteome</keyword>
<evidence type="ECO:0000259" key="8">
    <source>
        <dbReference type="PROSITE" id="PS50850"/>
    </source>
</evidence>
<feature type="transmembrane region" description="Helical" evidence="7">
    <location>
        <begin position="55"/>
        <end position="81"/>
    </location>
</feature>
<feature type="transmembrane region" description="Helical" evidence="7">
    <location>
        <begin position="282"/>
        <end position="304"/>
    </location>
</feature>
<proteinExistence type="predicted"/>